<comment type="similarity">
    <text evidence="1">Belongs to the bacterial solute-binding protein 8 family.</text>
</comment>
<organism evidence="4 5">
    <name type="scientific">Anaerotignum lactatifermentans</name>
    <dbReference type="NCBI Taxonomy" id="160404"/>
    <lineage>
        <taxon>Bacteria</taxon>
        <taxon>Bacillati</taxon>
        <taxon>Bacillota</taxon>
        <taxon>Clostridia</taxon>
        <taxon>Lachnospirales</taxon>
        <taxon>Anaerotignaceae</taxon>
        <taxon>Anaerotignum</taxon>
    </lineage>
</organism>
<evidence type="ECO:0000313" key="5">
    <source>
        <dbReference type="Proteomes" id="UP000729290"/>
    </source>
</evidence>
<dbReference type="Gene3D" id="1.20.58.2180">
    <property type="match status" value="1"/>
</dbReference>
<feature type="chain" id="PRO_5045244772" evidence="2">
    <location>
        <begin position="25"/>
        <end position="355"/>
    </location>
</feature>
<keyword evidence="2" id="KW-0732">Signal</keyword>
<protein>
    <submittedName>
        <fullName evidence="4">ABC transporter substrate-binding protein</fullName>
    </submittedName>
</protein>
<dbReference type="PROSITE" id="PS51257">
    <property type="entry name" value="PROKAR_LIPOPROTEIN"/>
    <property type="match status" value="1"/>
</dbReference>
<feature type="signal peptide" evidence="2">
    <location>
        <begin position="1"/>
        <end position="24"/>
    </location>
</feature>
<evidence type="ECO:0000259" key="3">
    <source>
        <dbReference type="PROSITE" id="PS50983"/>
    </source>
</evidence>
<name>A0ABS2GA81_9FIRM</name>
<gene>
    <name evidence="4" type="ORF">H9X83_06380</name>
</gene>
<dbReference type="InterPro" id="IPR050902">
    <property type="entry name" value="ABC_Transporter_SBP"/>
</dbReference>
<dbReference type="PANTHER" id="PTHR30535">
    <property type="entry name" value="VITAMIN B12-BINDING PROTEIN"/>
    <property type="match status" value="1"/>
</dbReference>
<dbReference type="Pfam" id="PF01497">
    <property type="entry name" value="Peripla_BP_2"/>
    <property type="match status" value="1"/>
</dbReference>
<evidence type="ECO:0000256" key="2">
    <source>
        <dbReference type="SAM" id="SignalP"/>
    </source>
</evidence>
<dbReference type="InterPro" id="IPR002491">
    <property type="entry name" value="ABC_transptr_periplasmic_BD"/>
</dbReference>
<dbReference type="PANTHER" id="PTHR30535:SF34">
    <property type="entry name" value="MOLYBDATE-BINDING PROTEIN MOLA"/>
    <property type="match status" value="1"/>
</dbReference>
<dbReference type="RefSeq" id="WP_205133629.1">
    <property type="nucleotide sequence ID" value="NZ_JACSNT010000007.1"/>
</dbReference>
<evidence type="ECO:0000256" key="1">
    <source>
        <dbReference type="ARBA" id="ARBA00008814"/>
    </source>
</evidence>
<dbReference type="EMBL" id="JACSNV010000007">
    <property type="protein sequence ID" value="MBM6877787.1"/>
    <property type="molecule type" value="Genomic_DNA"/>
</dbReference>
<evidence type="ECO:0000313" key="4">
    <source>
        <dbReference type="EMBL" id="MBM6877787.1"/>
    </source>
</evidence>
<keyword evidence="5" id="KW-1185">Reference proteome</keyword>
<dbReference type="Proteomes" id="UP000729290">
    <property type="component" value="Unassembled WGS sequence"/>
</dbReference>
<dbReference type="SUPFAM" id="SSF53807">
    <property type="entry name" value="Helical backbone' metal receptor"/>
    <property type="match status" value="1"/>
</dbReference>
<proteinExistence type="inferred from homology"/>
<reference evidence="4 5" key="1">
    <citation type="journal article" date="2021" name="Sci. Rep.">
        <title>The distribution of antibiotic resistance genes in chicken gut microbiota commensals.</title>
        <authorList>
            <person name="Juricova H."/>
            <person name="Matiasovicova J."/>
            <person name="Kubasova T."/>
            <person name="Cejkova D."/>
            <person name="Rychlik I."/>
        </authorList>
    </citation>
    <scope>NUCLEOTIDE SEQUENCE [LARGE SCALE GENOMIC DNA]</scope>
    <source>
        <strain evidence="4 5">An431b</strain>
    </source>
</reference>
<dbReference type="Gene3D" id="3.40.50.1980">
    <property type="entry name" value="Nitrogenase molybdenum iron protein domain"/>
    <property type="match status" value="2"/>
</dbReference>
<dbReference type="PROSITE" id="PS50983">
    <property type="entry name" value="FE_B12_PBP"/>
    <property type="match status" value="1"/>
</dbReference>
<accession>A0ABS2GA81</accession>
<sequence length="355" mass="38699">MKKVFGKRRTGLLLVFVMMFSLLAGCSQPAQEEDTVESGIVLTDQIGREVTLEKPAERIVSSYYISTAILIALGKEDQLVGIEMKADTRNLYKAAAPQLLDLPAVGSGKGINVEETAALEPDLVILPQKLQDSVASFEELGIPVLVVDPETLENYTACVELLGKATGAEETSQALLTYYEDKMAEAAELTGGLSDEERPAVYLSAGSDYLSTCTSKMYQNDLIAMAGGRNVSAELTDGYWQSISAEQLLSWNPAYIFAVNYAEYSLDDIKNDSALAGMDAIENGRVYSFPSDLEPWDYPTPSSVLGILWLTHVLHPDLYTEEAYVAEAEAFYQQFFGIEISRSDLGLEESAAEAA</sequence>
<comment type="caution">
    <text evidence="4">The sequence shown here is derived from an EMBL/GenBank/DDBJ whole genome shotgun (WGS) entry which is preliminary data.</text>
</comment>
<feature type="domain" description="Fe/B12 periplasmic-binding" evidence="3">
    <location>
        <begin position="58"/>
        <end position="318"/>
    </location>
</feature>